<dbReference type="InterPro" id="IPR012312">
    <property type="entry name" value="Hemerythrin-like"/>
</dbReference>
<sequence>MSNSPNDVSRRAAFASLGLVGAAAALTLPGCAKSKEDKEKTPEVSATEDLMREHGVLRRLLIVYRETAAVIRREPKTFDLAALASAADLFRTFGESYHEKGLEEAHVFPMVLKAGGPAAGLIDTLIAQHGRGRQINDYVIARTKAPSLGDGEPVAAALESFARMYEAHAALEDTVVFQAWKAAIGDKGLAEWSEKFEDIEHDTFKGDGFDLALQQVGAIEQRLGLADLSRYTAPPPAA</sequence>
<dbReference type="GO" id="GO:0005886">
    <property type="term" value="C:plasma membrane"/>
    <property type="evidence" value="ECO:0007669"/>
    <property type="project" value="TreeGrafter"/>
</dbReference>
<dbReference type="PANTHER" id="PTHR39966:SF1">
    <property type="entry name" value="HEMERYTHRIN-LIKE DOMAIN-CONTAINING PROTEIN"/>
    <property type="match status" value="1"/>
</dbReference>
<organism evidence="2 3">
    <name type="scientific">Phenylobacterium soli</name>
    <dbReference type="NCBI Taxonomy" id="2170551"/>
    <lineage>
        <taxon>Bacteria</taxon>
        <taxon>Pseudomonadati</taxon>
        <taxon>Pseudomonadota</taxon>
        <taxon>Alphaproteobacteria</taxon>
        <taxon>Caulobacterales</taxon>
        <taxon>Caulobacteraceae</taxon>
        <taxon>Phenylobacterium</taxon>
    </lineage>
</organism>
<accession>A0A328AKH8</accession>
<dbReference type="EMBL" id="QFYQ01000001">
    <property type="protein sequence ID" value="RAK53378.1"/>
    <property type="molecule type" value="Genomic_DNA"/>
</dbReference>
<evidence type="ECO:0000259" key="1">
    <source>
        <dbReference type="Pfam" id="PF01814"/>
    </source>
</evidence>
<dbReference type="Gene3D" id="1.20.120.520">
    <property type="entry name" value="nmb1532 protein domain like"/>
    <property type="match status" value="1"/>
</dbReference>
<reference evidence="3" key="1">
    <citation type="submission" date="2018-05" db="EMBL/GenBank/DDBJ databases">
        <authorList>
            <person name="Li X."/>
        </authorList>
    </citation>
    <scope>NUCLEOTIDE SEQUENCE [LARGE SCALE GENOMIC DNA]</scope>
    <source>
        <strain evidence="3">LX32</strain>
    </source>
</reference>
<proteinExistence type="predicted"/>
<dbReference type="RefSeq" id="WP_111527130.1">
    <property type="nucleotide sequence ID" value="NZ_JBHRSG010000001.1"/>
</dbReference>
<dbReference type="Proteomes" id="UP000249254">
    <property type="component" value="Unassembled WGS sequence"/>
</dbReference>
<evidence type="ECO:0000313" key="2">
    <source>
        <dbReference type="EMBL" id="RAK53378.1"/>
    </source>
</evidence>
<dbReference type="InterPro" id="IPR006311">
    <property type="entry name" value="TAT_signal"/>
</dbReference>
<feature type="domain" description="Hemerythrin-like" evidence="1">
    <location>
        <begin position="46"/>
        <end position="179"/>
    </location>
</feature>
<keyword evidence="3" id="KW-1185">Reference proteome</keyword>
<dbReference type="Pfam" id="PF01814">
    <property type="entry name" value="Hemerythrin"/>
    <property type="match status" value="1"/>
</dbReference>
<dbReference type="PANTHER" id="PTHR39966">
    <property type="entry name" value="BLL2471 PROTEIN-RELATED"/>
    <property type="match status" value="1"/>
</dbReference>
<name>A0A328AKH8_9CAUL</name>
<evidence type="ECO:0000313" key="3">
    <source>
        <dbReference type="Proteomes" id="UP000249254"/>
    </source>
</evidence>
<dbReference type="CDD" id="cd12108">
    <property type="entry name" value="Hr-like"/>
    <property type="match status" value="1"/>
</dbReference>
<protein>
    <submittedName>
        <fullName evidence="2">Hemerythrin domain-containing protein</fullName>
    </submittedName>
</protein>
<dbReference type="OrthoDB" id="2083283at2"/>
<dbReference type="AlphaFoldDB" id="A0A328AKH8"/>
<dbReference type="PROSITE" id="PS51318">
    <property type="entry name" value="TAT"/>
    <property type="match status" value="1"/>
</dbReference>
<comment type="caution">
    <text evidence="2">The sequence shown here is derived from an EMBL/GenBank/DDBJ whole genome shotgun (WGS) entry which is preliminary data.</text>
</comment>
<gene>
    <name evidence="2" type="ORF">DJ017_01965</name>
</gene>